<dbReference type="KEGG" id="fes:HER31_12870"/>
<dbReference type="AlphaFoldDB" id="A0A6H1UGI3"/>
<proteinExistence type="predicted"/>
<feature type="domain" description="VIT" evidence="2">
    <location>
        <begin position="1"/>
        <end position="129"/>
    </location>
</feature>
<dbReference type="InterPro" id="IPR002035">
    <property type="entry name" value="VWF_A"/>
</dbReference>
<dbReference type="Proteomes" id="UP000501602">
    <property type="component" value="Chromosome"/>
</dbReference>
<evidence type="ECO:0000313" key="4">
    <source>
        <dbReference type="Proteomes" id="UP000501602"/>
    </source>
</evidence>
<dbReference type="RefSeq" id="WP_168660969.1">
    <property type="nucleotide sequence ID" value="NZ_CP051180.1"/>
</dbReference>
<accession>A0A6H1UGI3</accession>
<name>A0A6H1UGI3_9GAMM</name>
<protein>
    <submittedName>
        <fullName evidence="3">VWA domain-containing protein</fullName>
    </submittedName>
</protein>
<dbReference type="InterPro" id="IPR013694">
    <property type="entry name" value="VIT"/>
</dbReference>
<dbReference type="PANTHER" id="PTHR45737">
    <property type="entry name" value="VON WILLEBRAND FACTOR A DOMAIN-CONTAINING PROTEIN 5A"/>
    <property type="match status" value="1"/>
</dbReference>
<dbReference type="SMART" id="SM00327">
    <property type="entry name" value="VWA"/>
    <property type="match status" value="1"/>
</dbReference>
<dbReference type="EMBL" id="CP051180">
    <property type="protein sequence ID" value="QIZ77710.1"/>
    <property type="molecule type" value="Genomic_DNA"/>
</dbReference>
<sequence length="748" mass="81865">MNAEIGLSATTGEGLPLKGVKIDATLQGIVSEVSVTQIYKNNEPTNIEAVYTFPLPVDAALLELSVEINDKRFQGQVLAATKAEEVYEDAIVSGDSAILLKKIQPGLFSVNVGNLLAGESATIHFRYAQLHRWQGDRLRFYLPTTLAPRYGAPLDAGLADHEIPQHSISCRYPFSFQLSITGALADAQCHCPTHAITRSMNEEGCQLGLPEAANGMDRDLIIEVEKPANYQGEGFWAKDGEQMVTLSSFYPQLQAATTREPRCFKLLVDCSGSMSGDSIRQARMALSEIVKLLGADDYFNIIRFGLHHQALFPECMPADETNLLAAEQLLTELNASFGGTELGAALQACFELKAPVGMGNDILLITDGQVWDSESLIIKEAIKSEQRIFTVGVGTAVSEALLSELATSTGGASEFVTPNEEMGKRIVQHFKRIAQPALAHSQVHYPSKPKRYSPERLDGVFLNDTVHQFAWFDDTSVDSAKFDAQQVSNAEKLSQSVLLQEWSPGSDTLARLAAHSRLSALAKDEATALALQYQLVTEHTYCVCVKHNEQQQELPLPELRTVPHELPAGFSGLGTVELEHVVSAMDSPHDANCIPSDGVVYSSPASRGEPRECLDITPFLRCEAPVDRHIGYLAESLNRKYTSTNSLQLPQMDLDKLFILGEVTWVVDALASLRSGKVTEAQLVAAWLSVYNEVQSGIPLSRHVTRLVKRLCRELEVSEHLIEAIRNTMASAKASHKQGGNKLDELTI</sequence>
<dbReference type="SUPFAM" id="SSF53300">
    <property type="entry name" value="vWA-like"/>
    <property type="match status" value="1"/>
</dbReference>
<dbReference type="PROSITE" id="PS50234">
    <property type="entry name" value="VWFA"/>
    <property type="match status" value="1"/>
</dbReference>
<dbReference type="Pfam" id="PF13768">
    <property type="entry name" value="VWA_3"/>
    <property type="match status" value="1"/>
</dbReference>
<dbReference type="SMART" id="SM00609">
    <property type="entry name" value="VIT"/>
    <property type="match status" value="1"/>
</dbReference>
<dbReference type="Gene3D" id="3.40.50.410">
    <property type="entry name" value="von Willebrand factor, type A domain"/>
    <property type="match status" value="1"/>
</dbReference>
<evidence type="ECO:0000259" key="1">
    <source>
        <dbReference type="PROSITE" id="PS50234"/>
    </source>
</evidence>
<dbReference type="PANTHER" id="PTHR45737:SF6">
    <property type="entry name" value="VON WILLEBRAND FACTOR A DOMAIN-CONTAINING PROTEIN 5A"/>
    <property type="match status" value="1"/>
</dbReference>
<reference evidence="3 4" key="1">
    <citation type="submission" date="2020-04" db="EMBL/GenBank/DDBJ databases">
        <title>Ferrimonas sp. S7 isolated from sea water.</title>
        <authorList>
            <person name="Bae S.S."/>
            <person name="Baek K."/>
        </authorList>
    </citation>
    <scope>NUCLEOTIDE SEQUENCE [LARGE SCALE GENOMIC DNA]</scope>
    <source>
        <strain evidence="3 4">S7</strain>
    </source>
</reference>
<dbReference type="InterPro" id="IPR036465">
    <property type="entry name" value="vWFA_dom_sf"/>
</dbReference>
<dbReference type="PROSITE" id="PS51468">
    <property type="entry name" value="VIT"/>
    <property type="match status" value="1"/>
</dbReference>
<gene>
    <name evidence="3" type="ORF">HER31_12870</name>
</gene>
<feature type="domain" description="VWFA" evidence="1">
    <location>
        <begin position="263"/>
        <end position="433"/>
    </location>
</feature>
<keyword evidence="4" id="KW-1185">Reference proteome</keyword>
<evidence type="ECO:0000313" key="3">
    <source>
        <dbReference type="EMBL" id="QIZ77710.1"/>
    </source>
</evidence>
<organism evidence="3 4">
    <name type="scientific">Ferrimonas lipolytica</name>
    <dbReference type="NCBI Taxonomy" id="2724191"/>
    <lineage>
        <taxon>Bacteria</taxon>
        <taxon>Pseudomonadati</taxon>
        <taxon>Pseudomonadota</taxon>
        <taxon>Gammaproteobacteria</taxon>
        <taxon>Alteromonadales</taxon>
        <taxon>Ferrimonadaceae</taxon>
        <taxon>Ferrimonas</taxon>
    </lineage>
</organism>
<evidence type="ECO:0000259" key="2">
    <source>
        <dbReference type="PROSITE" id="PS51468"/>
    </source>
</evidence>
<dbReference type="Pfam" id="PF08487">
    <property type="entry name" value="VIT"/>
    <property type="match status" value="1"/>
</dbReference>